<dbReference type="RefSeq" id="XP_033579418.1">
    <property type="nucleotide sequence ID" value="XM_033715334.1"/>
</dbReference>
<dbReference type="Pfam" id="PF20237">
    <property type="entry name" value="DUF6594"/>
    <property type="match status" value="1"/>
</dbReference>
<keyword evidence="1" id="KW-1133">Transmembrane helix</keyword>
<reference evidence="5" key="2">
    <citation type="submission" date="2020-04" db="EMBL/GenBank/DDBJ databases">
        <authorList>
            <consortium name="NCBI Genome Project"/>
        </authorList>
    </citation>
    <scope>NUCLEOTIDE SEQUENCE</scope>
    <source>
        <strain evidence="5">CBS 304.34</strain>
    </source>
</reference>
<feature type="transmembrane region" description="Helical" evidence="1">
    <location>
        <begin position="187"/>
        <end position="211"/>
    </location>
</feature>
<accession>A0A6A6YWS9</accession>
<feature type="transmembrane region" description="Helical" evidence="1">
    <location>
        <begin position="243"/>
        <end position="261"/>
    </location>
</feature>
<name>A0A6A6YWS9_9PEZI</name>
<dbReference type="PANTHER" id="PTHR34502:SF3">
    <property type="entry name" value="DUF6594 DOMAIN-CONTAINING PROTEIN"/>
    <property type="match status" value="1"/>
</dbReference>
<dbReference type="Proteomes" id="UP000504636">
    <property type="component" value="Unplaced"/>
</dbReference>
<evidence type="ECO:0000313" key="3">
    <source>
        <dbReference type="EMBL" id="KAF2812454.1"/>
    </source>
</evidence>
<feature type="transmembrane region" description="Helical" evidence="1">
    <location>
        <begin position="218"/>
        <end position="237"/>
    </location>
</feature>
<dbReference type="OrthoDB" id="3533814at2759"/>
<dbReference type="GeneID" id="54456227"/>
<evidence type="ECO:0000256" key="1">
    <source>
        <dbReference type="SAM" id="Phobius"/>
    </source>
</evidence>
<protein>
    <recommendedName>
        <fullName evidence="2">DUF6594 domain-containing protein</fullName>
    </recommendedName>
</protein>
<organism evidence="3">
    <name type="scientific">Mytilinidion resinicola</name>
    <dbReference type="NCBI Taxonomy" id="574789"/>
    <lineage>
        <taxon>Eukaryota</taxon>
        <taxon>Fungi</taxon>
        <taxon>Dikarya</taxon>
        <taxon>Ascomycota</taxon>
        <taxon>Pezizomycotina</taxon>
        <taxon>Dothideomycetes</taxon>
        <taxon>Pleosporomycetidae</taxon>
        <taxon>Mytilinidiales</taxon>
        <taxon>Mytilinidiaceae</taxon>
        <taxon>Mytilinidion</taxon>
    </lineage>
</organism>
<sequence>MFSGQILTEPIVEDFQQGYPRLAAFINSDRDFVVFRRFGQLHVRFLLDMQDELAELEQQLHELDQQDTFSFNLNSRRQDKNAARKVLLEEMGNKLYVYDKGLEAYYRHIERLPSKRTHVESVVNWMKGNKPLVAEESEFLNTWDDLISPRERADYGGLDIFISGCASHTHKSNDKHVIMVNTSYTLVIARLLATFMAIAILTIPIAVLYRVSNMSGRLWIIGIFTGLFSSVLSIFTQSRNYEIFSATAAYCAVMVVFVGNVQ</sequence>
<keyword evidence="4" id="KW-1185">Reference proteome</keyword>
<reference evidence="3 5" key="1">
    <citation type="journal article" date="2020" name="Stud. Mycol.">
        <title>101 Dothideomycetes genomes: a test case for predicting lifestyles and emergence of pathogens.</title>
        <authorList>
            <person name="Haridas S."/>
            <person name="Albert R."/>
            <person name="Binder M."/>
            <person name="Bloem J."/>
            <person name="Labutti K."/>
            <person name="Salamov A."/>
            <person name="Andreopoulos B."/>
            <person name="Baker S."/>
            <person name="Barry K."/>
            <person name="Bills G."/>
            <person name="Bluhm B."/>
            <person name="Cannon C."/>
            <person name="Castanera R."/>
            <person name="Culley D."/>
            <person name="Daum C."/>
            <person name="Ezra D."/>
            <person name="Gonzalez J."/>
            <person name="Henrissat B."/>
            <person name="Kuo A."/>
            <person name="Liang C."/>
            <person name="Lipzen A."/>
            <person name="Lutzoni F."/>
            <person name="Magnuson J."/>
            <person name="Mondo S."/>
            <person name="Nolan M."/>
            <person name="Ohm R."/>
            <person name="Pangilinan J."/>
            <person name="Park H.-J."/>
            <person name="Ramirez L."/>
            <person name="Alfaro M."/>
            <person name="Sun H."/>
            <person name="Tritt A."/>
            <person name="Yoshinaga Y."/>
            <person name="Zwiers L.-H."/>
            <person name="Turgeon B."/>
            <person name="Goodwin S."/>
            <person name="Spatafora J."/>
            <person name="Crous P."/>
            <person name="Grigoriev I."/>
        </authorList>
    </citation>
    <scope>NUCLEOTIDE SEQUENCE</scope>
    <source>
        <strain evidence="3 5">CBS 304.34</strain>
    </source>
</reference>
<keyword evidence="1" id="KW-0812">Transmembrane</keyword>
<proteinExistence type="predicted"/>
<dbReference type="EMBL" id="MU003697">
    <property type="protein sequence ID" value="KAF2812454.1"/>
    <property type="molecule type" value="Genomic_DNA"/>
</dbReference>
<dbReference type="PANTHER" id="PTHR34502">
    <property type="entry name" value="DUF6594 DOMAIN-CONTAINING PROTEIN-RELATED"/>
    <property type="match status" value="1"/>
</dbReference>
<reference evidence="5" key="3">
    <citation type="submission" date="2025-04" db="UniProtKB">
        <authorList>
            <consortium name="RefSeq"/>
        </authorList>
    </citation>
    <scope>IDENTIFICATION</scope>
    <source>
        <strain evidence="5">CBS 304.34</strain>
    </source>
</reference>
<gene>
    <name evidence="3 5" type="ORF">BDZ99DRAFT_383497</name>
</gene>
<evidence type="ECO:0000259" key="2">
    <source>
        <dbReference type="Pfam" id="PF20237"/>
    </source>
</evidence>
<feature type="domain" description="DUF6594" evidence="2">
    <location>
        <begin position="19"/>
        <end position="255"/>
    </location>
</feature>
<evidence type="ECO:0000313" key="4">
    <source>
        <dbReference type="Proteomes" id="UP000504636"/>
    </source>
</evidence>
<dbReference type="AlphaFoldDB" id="A0A6A6YWS9"/>
<dbReference type="InterPro" id="IPR046529">
    <property type="entry name" value="DUF6594"/>
</dbReference>
<keyword evidence="1" id="KW-0472">Membrane</keyword>
<evidence type="ECO:0000313" key="5">
    <source>
        <dbReference type="RefSeq" id="XP_033579418.1"/>
    </source>
</evidence>